<dbReference type="EMBL" id="LN679102">
    <property type="protein sequence ID" value="CEL57605.1"/>
    <property type="molecule type" value="Genomic_DNA"/>
</dbReference>
<feature type="transmembrane region" description="Helical" evidence="1">
    <location>
        <begin position="48"/>
        <end position="70"/>
    </location>
</feature>
<proteinExistence type="predicted"/>
<evidence type="ECO:0000256" key="1">
    <source>
        <dbReference type="SAM" id="Phobius"/>
    </source>
</evidence>
<gene>
    <name evidence="2" type="ORF">RSOLAG1IB_02348</name>
</gene>
<evidence type="ECO:0000313" key="3">
    <source>
        <dbReference type="Proteomes" id="UP000059188"/>
    </source>
</evidence>
<keyword evidence="1" id="KW-0472">Membrane</keyword>
<reference evidence="2 3" key="1">
    <citation type="submission" date="2014-11" db="EMBL/GenBank/DDBJ databases">
        <authorList>
            <person name="Wibberg Daniel"/>
        </authorList>
    </citation>
    <scope>NUCLEOTIDE SEQUENCE [LARGE SCALE GENOMIC DNA]</scope>
    <source>
        <strain evidence="2">Rhizoctonia solani AG1-IB 7/3/14</strain>
    </source>
</reference>
<dbReference type="AlphaFoldDB" id="A0A0B7FJ01"/>
<feature type="transmembrane region" description="Helical" evidence="1">
    <location>
        <begin position="20"/>
        <end position="41"/>
    </location>
</feature>
<dbReference type="Proteomes" id="UP000059188">
    <property type="component" value="Unassembled WGS sequence"/>
</dbReference>
<keyword evidence="1" id="KW-0812">Transmembrane</keyword>
<organism evidence="2 3">
    <name type="scientific">Thanatephorus cucumeris (strain AG1-IB / isolate 7/3/14)</name>
    <name type="common">Lettuce bottom rot fungus</name>
    <name type="synonym">Rhizoctonia solani</name>
    <dbReference type="NCBI Taxonomy" id="1108050"/>
    <lineage>
        <taxon>Eukaryota</taxon>
        <taxon>Fungi</taxon>
        <taxon>Dikarya</taxon>
        <taxon>Basidiomycota</taxon>
        <taxon>Agaricomycotina</taxon>
        <taxon>Agaricomycetes</taxon>
        <taxon>Cantharellales</taxon>
        <taxon>Ceratobasidiaceae</taxon>
        <taxon>Rhizoctonia</taxon>
        <taxon>Rhizoctonia solani AG-1</taxon>
    </lineage>
</organism>
<name>A0A0B7FJ01_THACB</name>
<sequence length="99" mass="10567">MGCSLGPSLIEVSHIYYPEILNKINITSTLVSVVTSLSVHYSHVMDPCYAICFAQFVACCTTTGIFPFIFGVPWPPSLPPCSCLATQVACLLACGPPDP</sequence>
<keyword evidence="1" id="KW-1133">Transmembrane helix</keyword>
<evidence type="ECO:0000313" key="2">
    <source>
        <dbReference type="EMBL" id="CEL57605.1"/>
    </source>
</evidence>
<keyword evidence="3" id="KW-1185">Reference proteome</keyword>
<accession>A0A0B7FJ01</accession>
<protein>
    <submittedName>
        <fullName evidence="2">Uncharacterized protein</fullName>
    </submittedName>
</protein>